<dbReference type="PIRSF" id="PIRSF001563">
    <property type="entry name" value="Folylpolyglu_synth"/>
    <property type="match status" value="1"/>
</dbReference>
<evidence type="ECO:0000256" key="4">
    <source>
        <dbReference type="ARBA" id="ARBA00005150"/>
    </source>
</evidence>
<dbReference type="NCBIfam" id="NF008101">
    <property type="entry name" value="PRK10846.1"/>
    <property type="match status" value="1"/>
</dbReference>
<dbReference type="GO" id="GO:0046656">
    <property type="term" value="P:folic acid biosynthetic process"/>
    <property type="evidence" value="ECO:0007669"/>
    <property type="project" value="UniProtKB-KW"/>
</dbReference>
<dbReference type="SUPFAM" id="SSF53244">
    <property type="entry name" value="MurD-like peptide ligases, peptide-binding domain"/>
    <property type="match status" value="1"/>
</dbReference>
<dbReference type="InterPro" id="IPR018109">
    <property type="entry name" value="Folylpolyglutamate_synth_CS"/>
</dbReference>
<evidence type="ECO:0000256" key="11">
    <source>
        <dbReference type="ARBA" id="ARBA00022840"/>
    </source>
</evidence>
<comment type="catalytic activity">
    <reaction evidence="17">
        <text>7,8-dihydropteroate + L-glutamate + ATP = 7,8-dihydrofolate + ADP + phosphate + H(+)</text>
        <dbReference type="Rhea" id="RHEA:23584"/>
        <dbReference type="ChEBI" id="CHEBI:15378"/>
        <dbReference type="ChEBI" id="CHEBI:17839"/>
        <dbReference type="ChEBI" id="CHEBI:29985"/>
        <dbReference type="ChEBI" id="CHEBI:30616"/>
        <dbReference type="ChEBI" id="CHEBI:43474"/>
        <dbReference type="ChEBI" id="CHEBI:57451"/>
        <dbReference type="ChEBI" id="CHEBI:456216"/>
        <dbReference type="EC" id="6.3.2.12"/>
    </reaction>
</comment>
<comment type="function">
    <text evidence="2 18">Functions in two distinct reactions of the de novo folate biosynthetic pathway. Catalyzes the addition of a glutamate residue to dihydropteroate (7,8-dihydropteroate or H2Pte) to form dihydrofolate (7,8-dihydrofolate monoglutamate or H2Pte-Glu). Also catalyzes successive additions of L-glutamate to tetrahydrofolate or 10-formyltetrahydrofolate or 5,10-methylenetetrahydrofolate, leading to folylpolyglutamate derivatives.</text>
</comment>
<name>A0A090BWE2_9ENTR</name>
<comment type="subunit">
    <text evidence="6">Monomer.</text>
</comment>
<gene>
    <name evidence="21" type="primary">folC</name>
    <name evidence="21" type="ORF">TGUWTKB_2070</name>
</gene>
<dbReference type="GO" id="GO:0005737">
    <property type="term" value="C:cytoplasm"/>
    <property type="evidence" value="ECO:0007669"/>
    <property type="project" value="TreeGrafter"/>
</dbReference>
<evidence type="ECO:0000256" key="1">
    <source>
        <dbReference type="ARBA" id="ARBA00001946"/>
    </source>
</evidence>
<protein>
    <recommendedName>
        <fullName evidence="7 18">Dihydrofolate synthase/folylpolyglutamate synthase</fullName>
    </recommendedName>
</protein>
<accession>A0A090BWE2</accession>
<dbReference type="NCBIfam" id="TIGR01499">
    <property type="entry name" value="folC"/>
    <property type="match status" value="1"/>
</dbReference>
<keyword evidence="22" id="KW-1185">Reference proteome</keyword>
<evidence type="ECO:0000256" key="17">
    <source>
        <dbReference type="ARBA" id="ARBA00049161"/>
    </source>
</evidence>
<evidence type="ECO:0000256" key="5">
    <source>
        <dbReference type="ARBA" id="ARBA00008276"/>
    </source>
</evidence>
<evidence type="ECO:0000313" key="22">
    <source>
        <dbReference type="Proteomes" id="UP000031627"/>
    </source>
</evidence>
<evidence type="ECO:0000256" key="7">
    <source>
        <dbReference type="ARBA" id="ARBA00019357"/>
    </source>
</evidence>
<keyword evidence="10 18" id="KW-0547">Nucleotide-binding</keyword>
<dbReference type="InterPro" id="IPR036615">
    <property type="entry name" value="Mur_ligase_C_dom_sf"/>
</dbReference>
<comment type="pathway">
    <text evidence="3">Cofactor biosynthesis; tetrahydrofolate biosynthesis; 7,8-dihydrofolate from 2-amino-4-hydroxy-6-hydroxymethyl-7,8-dihydropteridine diphosphate and 4-aminobenzoate: step 2/2.</text>
</comment>
<comment type="catalytic activity">
    <reaction evidence="16">
        <text>(6R)-5,10-methylenetetrahydrofolyl-(gamma-L-Glu)(n) + L-glutamate + ATP = (6R)-5,10-methylenetetrahydrofolyl-(gamma-L-Glu)(n+1) + ADP + phosphate + H(+)</text>
        <dbReference type="Rhea" id="RHEA:51912"/>
        <dbReference type="Rhea" id="RHEA-COMP:13257"/>
        <dbReference type="Rhea" id="RHEA-COMP:13258"/>
        <dbReference type="ChEBI" id="CHEBI:15378"/>
        <dbReference type="ChEBI" id="CHEBI:29985"/>
        <dbReference type="ChEBI" id="CHEBI:30616"/>
        <dbReference type="ChEBI" id="CHEBI:43474"/>
        <dbReference type="ChEBI" id="CHEBI:136572"/>
        <dbReference type="ChEBI" id="CHEBI:456216"/>
        <dbReference type="EC" id="6.3.2.17"/>
    </reaction>
</comment>
<dbReference type="InterPro" id="IPR013221">
    <property type="entry name" value="Mur_ligase_cen"/>
</dbReference>
<evidence type="ECO:0000256" key="14">
    <source>
        <dbReference type="ARBA" id="ARBA00047493"/>
    </source>
</evidence>
<evidence type="ECO:0000256" key="8">
    <source>
        <dbReference type="ARBA" id="ARBA00022598"/>
    </source>
</evidence>
<dbReference type="Gene3D" id="3.40.1190.10">
    <property type="entry name" value="Mur-like, catalytic domain"/>
    <property type="match status" value="1"/>
</dbReference>
<dbReference type="PROSITE" id="PS01012">
    <property type="entry name" value="FOLYLPOLYGLU_SYNT_2"/>
    <property type="match status" value="1"/>
</dbReference>
<dbReference type="OrthoDB" id="9809356at2"/>
<dbReference type="GO" id="GO:0046654">
    <property type="term" value="P:tetrahydrofolate biosynthetic process"/>
    <property type="evidence" value="ECO:0007669"/>
    <property type="project" value="UniProtKB-UniPathway"/>
</dbReference>
<evidence type="ECO:0000256" key="2">
    <source>
        <dbReference type="ARBA" id="ARBA00002714"/>
    </source>
</evidence>
<dbReference type="FunFam" id="3.40.1190.10:FF:000004">
    <property type="entry name" value="Dihydrofolate synthase/folylpolyglutamate synthase"/>
    <property type="match status" value="1"/>
</dbReference>
<reference evidence="22" key="1">
    <citation type="submission" date="2013-11" db="EMBL/GenBank/DDBJ databases">
        <title>Symbiont-containing voluminous jelly as an extraordinary maternal gift for overwintering insect nymphs.</title>
        <authorList>
            <person name="Kaiwa N."/>
            <person name="Hosokawa T."/>
            <person name="Nikoh N."/>
            <person name="Meng X.Y."/>
            <person name="Tanahashi M."/>
            <person name="Moriyama M."/>
            <person name="Maeda T."/>
            <person name="Yamaguchi K."/>
            <person name="Shigenobu S."/>
            <person name="Ito M."/>
            <person name="Fukatsu T."/>
        </authorList>
    </citation>
    <scope>NUCLEOTIDE SEQUENCE [LARGE SCALE GENOMIC DNA]</scope>
    <source>
        <strain evidence="22">UwTKB</strain>
    </source>
</reference>
<dbReference type="KEGG" id="sbw:TGUWTKB_2070"/>
<evidence type="ECO:0000313" key="21">
    <source>
        <dbReference type="EMBL" id="BAP58451.1"/>
    </source>
</evidence>
<dbReference type="Proteomes" id="UP000031627">
    <property type="component" value="Chromosome"/>
</dbReference>
<dbReference type="GO" id="GO:0046872">
    <property type="term" value="F:metal ion binding"/>
    <property type="evidence" value="ECO:0007669"/>
    <property type="project" value="UniProtKB-KW"/>
</dbReference>
<dbReference type="GO" id="GO:0008841">
    <property type="term" value="F:dihydrofolate synthase activity"/>
    <property type="evidence" value="ECO:0007669"/>
    <property type="project" value="UniProtKB-EC"/>
</dbReference>
<dbReference type="PROSITE" id="PS01011">
    <property type="entry name" value="FOLYLPOLYGLU_SYNT_1"/>
    <property type="match status" value="1"/>
</dbReference>
<dbReference type="Pfam" id="PF02875">
    <property type="entry name" value="Mur_ligase_C"/>
    <property type="match status" value="1"/>
</dbReference>
<dbReference type="GO" id="GO:0004326">
    <property type="term" value="F:tetrahydrofolylpolyglutamate synthase activity"/>
    <property type="evidence" value="ECO:0007669"/>
    <property type="project" value="UniProtKB-EC"/>
</dbReference>
<comment type="pathway">
    <text evidence="4">Cofactor biosynthesis; tetrahydrofolylpolyglutamate biosynthesis.</text>
</comment>
<feature type="domain" description="Mur ligase central" evidence="20">
    <location>
        <begin position="55"/>
        <end position="198"/>
    </location>
</feature>
<proteinExistence type="inferred from homology"/>
<keyword evidence="11 18" id="KW-0067">ATP-binding</keyword>
<evidence type="ECO:0000256" key="13">
    <source>
        <dbReference type="ARBA" id="ARBA00022909"/>
    </source>
</evidence>
<dbReference type="PANTHER" id="PTHR11136:SF0">
    <property type="entry name" value="DIHYDROFOLATE SYNTHETASE-RELATED"/>
    <property type="match status" value="1"/>
</dbReference>
<dbReference type="Pfam" id="PF08245">
    <property type="entry name" value="Mur_ligase_M"/>
    <property type="match status" value="1"/>
</dbReference>
<comment type="catalytic activity">
    <reaction evidence="15">
        <text>10-formyltetrahydrofolyl-(gamma-L-Glu)(n) + L-glutamate + ATP = 10-formyltetrahydrofolyl-(gamma-L-Glu)(n+1) + ADP + phosphate + H(+)</text>
        <dbReference type="Rhea" id="RHEA:51904"/>
        <dbReference type="Rhea" id="RHEA-COMP:13088"/>
        <dbReference type="Rhea" id="RHEA-COMP:14300"/>
        <dbReference type="ChEBI" id="CHEBI:15378"/>
        <dbReference type="ChEBI" id="CHEBI:29985"/>
        <dbReference type="ChEBI" id="CHEBI:30616"/>
        <dbReference type="ChEBI" id="CHEBI:43474"/>
        <dbReference type="ChEBI" id="CHEBI:134413"/>
        <dbReference type="ChEBI" id="CHEBI:456216"/>
        <dbReference type="EC" id="6.3.2.17"/>
    </reaction>
</comment>
<keyword evidence="13" id="KW-0289">Folate biosynthesis</keyword>
<dbReference type="RefSeq" id="WP_041062672.1">
    <property type="nucleotide sequence ID" value="NZ_AP014521.1"/>
</dbReference>
<evidence type="ECO:0000256" key="15">
    <source>
        <dbReference type="ARBA" id="ARBA00047808"/>
    </source>
</evidence>
<evidence type="ECO:0000256" key="10">
    <source>
        <dbReference type="ARBA" id="ARBA00022741"/>
    </source>
</evidence>
<evidence type="ECO:0000256" key="12">
    <source>
        <dbReference type="ARBA" id="ARBA00022842"/>
    </source>
</evidence>
<evidence type="ECO:0000256" key="9">
    <source>
        <dbReference type="ARBA" id="ARBA00022723"/>
    </source>
</evidence>
<keyword evidence="8 18" id="KW-0436">Ligase</keyword>
<dbReference type="UniPathway" id="UPA00077">
    <property type="reaction ID" value="UER00157"/>
</dbReference>
<comment type="catalytic activity">
    <reaction evidence="14">
        <text>(6S)-5,6,7,8-tetrahydrofolyl-(gamma-L-Glu)(n) + L-glutamate + ATP = (6S)-5,6,7,8-tetrahydrofolyl-(gamma-L-Glu)(n+1) + ADP + phosphate + H(+)</text>
        <dbReference type="Rhea" id="RHEA:10580"/>
        <dbReference type="Rhea" id="RHEA-COMP:14738"/>
        <dbReference type="Rhea" id="RHEA-COMP:14740"/>
        <dbReference type="ChEBI" id="CHEBI:15378"/>
        <dbReference type="ChEBI" id="CHEBI:29985"/>
        <dbReference type="ChEBI" id="CHEBI:30616"/>
        <dbReference type="ChEBI" id="CHEBI:43474"/>
        <dbReference type="ChEBI" id="CHEBI:141005"/>
        <dbReference type="ChEBI" id="CHEBI:456216"/>
        <dbReference type="EC" id="6.3.2.17"/>
    </reaction>
</comment>
<dbReference type="AlphaFoldDB" id="A0A090BWE2"/>
<evidence type="ECO:0000256" key="6">
    <source>
        <dbReference type="ARBA" id="ARBA00011245"/>
    </source>
</evidence>
<dbReference type="HOGENOM" id="CLU_015869_1_0_6"/>
<reference evidence="21 22" key="2">
    <citation type="journal article" date="2014" name="Curr. Biol.">
        <title>Symbiont-Supplemented Maternal Investment Underpinning Host's Ecological Adaptation.</title>
        <authorList>
            <person name="Kaiwa N."/>
            <person name="Hosokawa T."/>
            <person name="Nikoh N."/>
            <person name="Tanahashi M."/>
            <person name="Moriyama M."/>
            <person name="Meng X.Y."/>
            <person name="Maeda T."/>
            <person name="Yamaguchi K."/>
            <person name="Shigenobu S."/>
            <person name="Ito M."/>
            <person name="Fukatsu T."/>
        </authorList>
    </citation>
    <scope>NUCLEOTIDE SEQUENCE [LARGE SCALE GENOMIC DNA]</scope>
    <source>
        <strain evidence="21 22">UwTKB</strain>
    </source>
</reference>
<evidence type="ECO:0000256" key="3">
    <source>
        <dbReference type="ARBA" id="ARBA00004799"/>
    </source>
</evidence>
<comment type="similarity">
    <text evidence="5 18">Belongs to the folylpolyglutamate synthase family.</text>
</comment>
<dbReference type="Gene3D" id="3.90.190.20">
    <property type="entry name" value="Mur ligase, C-terminal domain"/>
    <property type="match status" value="1"/>
</dbReference>
<dbReference type="InterPro" id="IPR001645">
    <property type="entry name" value="Folylpolyglutamate_synth"/>
</dbReference>
<comment type="cofactor">
    <cofactor evidence="1">
        <name>Mg(2+)</name>
        <dbReference type="ChEBI" id="CHEBI:18420"/>
    </cofactor>
</comment>
<dbReference type="GO" id="GO:0005524">
    <property type="term" value="F:ATP binding"/>
    <property type="evidence" value="ECO:0007669"/>
    <property type="project" value="UniProtKB-KW"/>
</dbReference>
<evidence type="ECO:0000259" key="19">
    <source>
        <dbReference type="Pfam" id="PF02875"/>
    </source>
</evidence>
<keyword evidence="9" id="KW-0479">Metal-binding</keyword>
<dbReference type="InterPro" id="IPR004101">
    <property type="entry name" value="Mur_ligase_C"/>
</dbReference>
<feature type="domain" description="Mur ligase C-terminal" evidence="19">
    <location>
        <begin position="289"/>
        <end position="409"/>
    </location>
</feature>
<evidence type="ECO:0000259" key="20">
    <source>
        <dbReference type="Pfam" id="PF08245"/>
    </source>
</evidence>
<dbReference type="EMBL" id="AP014521">
    <property type="protein sequence ID" value="BAP58451.1"/>
    <property type="molecule type" value="Genomic_DNA"/>
</dbReference>
<organism evidence="21 22">
    <name type="scientific">Candidatus Tachikawaea gelatinosa</name>
    <dbReference type="NCBI Taxonomy" id="1410383"/>
    <lineage>
        <taxon>Bacteria</taxon>
        <taxon>Pseudomonadati</taxon>
        <taxon>Pseudomonadota</taxon>
        <taxon>Gammaproteobacteria</taxon>
        <taxon>Enterobacterales</taxon>
        <taxon>Enterobacteriaceae</taxon>
        <taxon>Candidatus Tachikawaea</taxon>
    </lineage>
</organism>
<keyword evidence="12" id="KW-0460">Magnesium</keyword>
<sequence>MKNHFSLINNESSFEEWLKYLENIYPDKIHLGLDRIRIVAKKLHLLNTESFVFTVGGTNGKGTTCRALELILINSGFKVGVYTSPHLLRYTERIRIGGKELKKKKHLLSFRMIEKYRGNIFLTFFEFITLSALFLFKLEKVDIIILEVGLGGRLDATNIIDSDVAIITSISLEHTNILGNSINHISYEKSGICRKDKPIILGETNALCGIIKYIKKIEAHLLQYKKHFFIKKKNKRWSFFDQQGNIKNLPLPKIPLKNAVLAIEALRISKLDIKESIIYNTLPEISLTGRFQIIANSPDIILDVAHNPHAAKYLAHKLLKISLKKKIHAVFGVLNDKDIVGIVKEMNAYIDYWYCSSLSCLRGTKSTEIAQKIVQPKNVPKCFSNVKDAFYCAINNANKKDIIIVFGSFYTVAEIIKIIKI</sequence>
<dbReference type="InterPro" id="IPR036565">
    <property type="entry name" value="Mur-like_cat_sf"/>
</dbReference>
<evidence type="ECO:0000256" key="18">
    <source>
        <dbReference type="PIRNR" id="PIRNR001563"/>
    </source>
</evidence>
<evidence type="ECO:0000256" key="16">
    <source>
        <dbReference type="ARBA" id="ARBA00049035"/>
    </source>
</evidence>
<dbReference type="PANTHER" id="PTHR11136">
    <property type="entry name" value="FOLYLPOLYGLUTAMATE SYNTHASE-RELATED"/>
    <property type="match status" value="1"/>
</dbReference>
<dbReference type="STRING" id="1410383.TGUWTKB_2070"/>
<dbReference type="SUPFAM" id="SSF53623">
    <property type="entry name" value="MurD-like peptide ligases, catalytic domain"/>
    <property type="match status" value="1"/>
</dbReference>